<protein>
    <recommendedName>
        <fullName evidence="5">Peptidase M10 metallopeptidase domain-containing protein</fullName>
    </recommendedName>
</protein>
<dbReference type="GO" id="GO:0031012">
    <property type="term" value="C:extracellular matrix"/>
    <property type="evidence" value="ECO:0007669"/>
    <property type="project" value="InterPro"/>
</dbReference>
<evidence type="ECO:0000256" key="4">
    <source>
        <dbReference type="ARBA" id="ARBA00022833"/>
    </source>
</evidence>
<dbReference type="AlphaFoldDB" id="A0A7W7QBI1"/>
<dbReference type="RefSeq" id="WP_184814619.1">
    <property type="nucleotide sequence ID" value="NZ_JACHJQ010000007.1"/>
</dbReference>
<reference evidence="6 7" key="1">
    <citation type="submission" date="2020-08" db="EMBL/GenBank/DDBJ databases">
        <title>Genomic Encyclopedia of Type Strains, Phase III (KMG-III): the genomes of soil and plant-associated and newly described type strains.</title>
        <authorList>
            <person name="Whitman W."/>
        </authorList>
    </citation>
    <scope>NUCLEOTIDE SEQUENCE [LARGE SCALE GENOMIC DNA]</scope>
    <source>
        <strain evidence="6 7">CECT 8960</strain>
    </source>
</reference>
<keyword evidence="3" id="KW-0378">Hydrolase</keyword>
<dbReference type="Gene3D" id="3.40.390.10">
    <property type="entry name" value="Collagenase (Catalytic Domain)"/>
    <property type="match status" value="1"/>
</dbReference>
<dbReference type="InterPro" id="IPR001818">
    <property type="entry name" value="Pept_M10_metallopeptidase"/>
</dbReference>
<proteinExistence type="predicted"/>
<dbReference type="SUPFAM" id="SSF55486">
    <property type="entry name" value="Metalloproteases ('zincins'), catalytic domain"/>
    <property type="match status" value="1"/>
</dbReference>
<comment type="caution">
    <text evidence="6">The sequence shown here is derived from an EMBL/GenBank/DDBJ whole genome shotgun (WGS) entry which is preliminary data.</text>
</comment>
<keyword evidence="7" id="KW-1185">Reference proteome</keyword>
<gene>
    <name evidence="6" type="ORF">FHR82_006854</name>
</gene>
<dbReference type="Pfam" id="PF00413">
    <property type="entry name" value="Peptidase_M10"/>
    <property type="match status" value="1"/>
</dbReference>
<keyword evidence="1" id="KW-0645">Protease</keyword>
<accession>A0A7W7QBI1</accession>
<evidence type="ECO:0000256" key="3">
    <source>
        <dbReference type="ARBA" id="ARBA00022801"/>
    </source>
</evidence>
<dbReference type="Proteomes" id="UP000520767">
    <property type="component" value="Unassembled WGS sequence"/>
</dbReference>
<dbReference type="InterPro" id="IPR024079">
    <property type="entry name" value="MetalloPept_cat_dom_sf"/>
</dbReference>
<dbReference type="EMBL" id="JACHJQ010000007">
    <property type="protein sequence ID" value="MBB4910596.1"/>
    <property type="molecule type" value="Genomic_DNA"/>
</dbReference>
<keyword evidence="2" id="KW-0479">Metal-binding</keyword>
<dbReference type="GO" id="GO:0006508">
    <property type="term" value="P:proteolysis"/>
    <property type="evidence" value="ECO:0007669"/>
    <property type="project" value="UniProtKB-KW"/>
</dbReference>
<dbReference type="GO" id="GO:0008270">
    <property type="term" value="F:zinc ion binding"/>
    <property type="evidence" value="ECO:0007669"/>
    <property type="project" value="InterPro"/>
</dbReference>
<name>A0A7W7QBI1_9PSEU</name>
<evidence type="ECO:0000256" key="1">
    <source>
        <dbReference type="ARBA" id="ARBA00022670"/>
    </source>
</evidence>
<dbReference type="GO" id="GO:0004222">
    <property type="term" value="F:metalloendopeptidase activity"/>
    <property type="evidence" value="ECO:0007669"/>
    <property type="project" value="InterPro"/>
</dbReference>
<evidence type="ECO:0000313" key="7">
    <source>
        <dbReference type="Proteomes" id="UP000520767"/>
    </source>
</evidence>
<feature type="domain" description="Peptidase M10 metallopeptidase" evidence="5">
    <location>
        <begin position="88"/>
        <end position="221"/>
    </location>
</feature>
<evidence type="ECO:0000256" key="2">
    <source>
        <dbReference type="ARBA" id="ARBA00022723"/>
    </source>
</evidence>
<organism evidence="6 7">
    <name type="scientific">Actinophytocola algeriensis</name>
    <dbReference type="NCBI Taxonomy" id="1768010"/>
    <lineage>
        <taxon>Bacteria</taxon>
        <taxon>Bacillati</taxon>
        <taxon>Actinomycetota</taxon>
        <taxon>Actinomycetes</taxon>
        <taxon>Pseudonocardiales</taxon>
        <taxon>Pseudonocardiaceae</taxon>
    </lineage>
</organism>
<sequence length="222" mass="24610">MQYAFLIYSMPALCESDLTYGVQMSLTNGLSRSVAVLSTCLLLSVGHTPFAHGDVEGGEWPRTSGQFVILGYTHDVLGVIGDQPLPQYGTILQDAANSWNATPTNVAFYKWTPSPTASSPRVHVYEDTVTQDEDWYAWVYNQPNPCGAGCAYDQSTMLINVSLMSELSNFARTKIIVHEFGHVLGLEHTIYSPSVMREHPTENLTYNTPQSYDTNEINGLYP</sequence>
<keyword evidence="4" id="KW-0862">Zinc</keyword>
<evidence type="ECO:0000313" key="6">
    <source>
        <dbReference type="EMBL" id="MBB4910596.1"/>
    </source>
</evidence>
<evidence type="ECO:0000259" key="5">
    <source>
        <dbReference type="Pfam" id="PF00413"/>
    </source>
</evidence>